<dbReference type="Proteomes" id="UP000813462">
    <property type="component" value="Unassembled WGS sequence"/>
</dbReference>
<feature type="domain" description="SET" evidence="7">
    <location>
        <begin position="1081"/>
        <end position="1397"/>
    </location>
</feature>
<dbReference type="GO" id="GO:0003682">
    <property type="term" value="F:chromatin binding"/>
    <property type="evidence" value="ECO:0007669"/>
    <property type="project" value="TreeGrafter"/>
</dbReference>
<keyword evidence="3" id="KW-0804">Transcription</keyword>
<dbReference type="InterPro" id="IPR046341">
    <property type="entry name" value="SET_dom_sf"/>
</dbReference>
<evidence type="ECO:0000259" key="7">
    <source>
        <dbReference type="PROSITE" id="PS50280"/>
    </source>
</evidence>
<dbReference type="InterPro" id="IPR045318">
    <property type="entry name" value="EZH1/2-like"/>
</dbReference>
<evidence type="ECO:0000256" key="5">
    <source>
        <dbReference type="PROSITE-ProRule" id="PRU01191"/>
    </source>
</evidence>
<dbReference type="Pfam" id="PF00856">
    <property type="entry name" value="SET"/>
    <property type="match status" value="1"/>
</dbReference>
<dbReference type="InterPro" id="IPR025778">
    <property type="entry name" value="Hist-Lys_N-MeTrfase_plant"/>
</dbReference>
<evidence type="ECO:0000256" key="2">
    <source>
        <dbReference type="ARBA" id="ARBA00023015"/>
    </source>
</evidence>
<dbReference type="InterPro" id="IPR058609">
    <property type="entry name" value="HTH_CLF-like"/>
</dbReference>
<dbReference type="EMBL" id="JAEACU010000009">
    <property type="protein sequence ID" value="KAH7516966.1"/>
    <property type="molecule type" value="Genomic_DNA"/>
</dbReference>
<comment type="subcellular location">
    <subcellularLocation>
        <location evidence="1">Nucleus</location>
    </subcellularLocation>
</comment>
<gene>
    <name evidence="8" type="ORF">FEM48_Zijuj09G0012100</name>
</gene>
<feature type="region of interest" description="Disordered" evidence="6">
    <location>
        <begin position="1160"/>
        <end position="1184"/>
    </location>
</feature>
<comment type="caution">
    <text evidence="8">The sequence shown here is derived from an EMBL/GenBank/DDBJ whole genome shotgun (WGS) entry which is preliminary data.</text>
</comment>
<feature type="region of interest" description="Disordered" evidence="6">
    <location>
        <begin position="902"/>
        <end position="940"/>
    </location>
</feature>
<evidence type="ECO:0000256" key="3">
    <source>
        <dbReference type="ARBA" id="ARBA00023163"/>
    </source>
</evidence>
<reference evidence="8" key="1">
    <citation type="journal article" date="2021" name="Front. Plant Sci.">
        <title>Chromosome-Scale Genome Assembly for Chinese Sour Jujube and Insights Into Its Genome Evolution and Domestication Signature.</title>
        <authorList>
            <person name="Shen L.-Y."/>
            <person name="Luo H."/>
            <person name="Wang X.-L."/>
            <person name="Wang X.-M."/>
            <person name="Qiu X.-J."/>
            <person name="Liu H."/>
            <person name="Zhou S.-S."/>
            <person name="Jia K.-H."/>
            <person name="Nie S."/>
            <person name="Bao Y.-T."/>
            <person name="Zhang R.-G."/>
            <person name="Yun Q.-Z."/>
            <person name="Chai Y.-H."/>
            <person name="Lu J.-Y."/>
            <person name="Li Y."/>
            <person name="Zhao S.-W."/>
            <person name="Mao J.-F."/>
            <person name="Jia S.-G."/>
            <person name="Mao Y.-M."/>
        </authorList>
    </citation>
    <scope>NUCLEOTIDE SEQUENCE</scope>
    <source>
        <strain evidence="8">AT0</strain>
        <tissue evidence="8">Leaf</tissue>
    </source>
</reference>
<dbReference type="PROSITE" id="PS50280">
    <property type="entry name" value="SET"/>
    <property type="match status" value="1"/>
</dbReference>
<feature type="compositionally biased region" description="Basic and acidic residues" evidence="6">
    <location>
        <begin position="929"/>
        <end position="940"/>
    </location>
</feature>
<dbReference type="PANTHER" id="PTHR45747">
    <property type="entry name" value="HISTONE-LYSINE N-METHYLTRANSFERASE E(Z)"/>
    <property type="match status" value="1"/>
</dbReference>
<evidence type="ECO:0000256" key="1">
    <source>
        <dbReference type="ARBA" id="ARBA00004123"/>
    </source>
</evidence>
<sequence>MDNGNLFSFTPFDFNGFPGEYGPPEHYEEEEPAVLKGKQGLCPAGVQDFQNVNHLPLKFSFYQQVNNNTKNFEDDQHQEQQQQHQESKSDYMVFDDFDTLGPAAKPVSRQESSSHQLIVCSGPNRSSSTGTDIAESITQMQIPSLSSMGLLSDYGNFGFKKLKGDQRLSNVSMSRSYMSRKKSSTEEIMRVAGARYIQFFNRYYYDDYHNMPMHPFGYALSGLSGEETRDVELAHLLLAAAEKVGHQQFVSASRLLLRREWISSSRANPVQRVVFCFAEALREMIERETGRGKINERMENKNMGESPRRLSTSIPFVKCYQAIPFPQVLTFAGIQTILENVESQTRIHFIDLEIRSGVQWTIVMEALAARVECRIECLKITAVGYTGTKKIEETGKRLVSVAESLNLPFSFKAVYVSNMDDIKEELFEIEDDDESLIIYSSLALRTMISRPRCLENLMRAITSLYPSMMVVIEIEANHNSPSFVNRFIEALFFYSAFFDCLENCVKEEECRKAIEGVLAEGIRDIVAKEGSERITRNVKMEVWRAFFARYKMVETKLSDAAMYQTSLVAKQFGCGSAYAYNEGDAIANIISRHLATFSVRSHGEQPSDVVGTLSHKMHQIKKQIQAERIVSVKEKVEKNAKKLEDHVLKILSTASSSFTEENGSARMFARRIEHPLCKLSGLAQGYGDKDHVNFHEVSSPSSSKLPHTEKLPPYTTWIFLDRNQRMADDQSVVGRRRIYYDQHGSEALICSDSEEEIPETEEEKHEFSPGEDKLLSMVFQEYGQNEEVTKSVSHFIGASTLEIQDRYNTVKEKNQEKNDTKGSGEFGSDNGVWLSKGLSAALDSFDNLFCRRCMMFDCRLHGCSQPLVFPTEKQLYWSEHDEDRKPCSDHCYLRLITGKNLPEDPNADSVHKMKTRSSERESTPASPNAEEHTAHGKRDIVNSESCTLQRTISVASETISSSKSAAGDLNADVPAMKIDHENLAKRKAMKQTDTEPHDLVMVSDDFNASCKKQKRLAALDAESGSTNEIQVQDCNFSAKSSHLDVGLHKKIELQIPTNNSGSASYDESGDIVRDEQEDDMEVLELKQFSESTGQIERVSSSSEWKLMEKELYMKGLEIFGRNSCLIARNLLSGLKSCMEVSTYMHEGGVSMPHGSVVGPSSFTEDNGKTDTDHTDQEMPTKSRLIRRRGKARKLKYSWKSAGHPSIWKRIADGKNQSCAQKAARIVSEGVIVQRVNAEVANAHALQLDVNVTQMFAGIVGLEGFFTFSHTKCSCGDGTLEEPPRQGDGQCGNMRLLLRQQQRILLAKSDVAGWGAFLKYVLDAYRKGDKLKFANHSSNPNCYAKVYSSSSDSQHITLLLAQLEHGRLQVMLVAGDHRVGIFAKEHIEASEELFYDYRYGPDQAPAWARKPEGCKRDDSSVSQGRAKKHQSH</sequence>
<dbReference type="Pfam" id="PF25996">
    <property type="entry name" value="HTH_CLF_N"/>
    <property type="match status" value="1"/>
</dbReference>
<organism evidence="8 9">
    <name type="scientific">Ziziphus jujuba var. spinosa</name>
    <dbReference type="NCBI Taxonomy" id="714518"/>
    <lineage>
        <taxon>Eukaryota</taxon>
        <taxon>Viridiplantae</taxon>
        <taxon>Streptophyta</taxon>
        <taxon>Embryophyta</taxon>
        <taxon>Tracheophyta</taxon>
        <taxon>Spermatophyta</taxon>
        <taxon>Magnoliopsida</taxon>
        <taxon>eudicotyledons</taxon>
        <taxon>Gunneridae</taxon>
        <taxon>Pentapetalae</taxon>
        <taxon>rosids</taxon>
        <taxon>fabids</taxon>
        <taxon>Rosales</taxon>
        <taxon>Rhamnaceae</taxon>
        <taxon>Paliureae</taxon>
        <taxon>Ziziphus</taxon>
    </lineage>
</organism>
<dbReference type="GO" id="GO:0031507">
    <property type="term" value="P:heterochromatin formation"/>
    <property type="evidence" value="ECO:0007669"/>
    <property type="project" value="TreeGrafter"/>
</dbReference>
<feature type="region of interest" description="Disordered" evidence="6">
    <location>
        <begin position="1403"/>
        <end position="1431"/>
    </location>
</feature>
<dbReference type="PROSITE" id="PS50985">
    <property type="entry name" value="GRAS"/>
    <property type="match status" value="1"/>
</dbReference>
<name>A0A978UQ16_ZIZJJ</name>
<comment type="similarity">
    <text evidence="5">Belongs to the GRAS family.</text>
</comment>
<evidence type="ECO:0000256" key="4">
    <source>
        <dbReference type="ARBA" id="ARBA00023242"/>
    </source>
</evidence>
<keyword evidence="4" id="KW-0539">Nucleus</keyword>
<comment type="caution">
    <text evidence="5">Lacks conserved residue(s) required for the propagation of feature annotation.</text>
</comment>
<accession>A0A978UQ16</accession>
<dbReference type="Gene3D" id="2.170.270.10">
    <property type="entry name" value="SET domain"/>
    <property type="match status" value="1"/>
</dbReference>
<dbReference type="InterPro" id="IPR005202">
    <property type="entry name" value="TF_GRAS"/>
</dbReference>
<feature type="compositionally biased region" description="Basic and acidic residues" evidence="6">
    <location>
        <begin position="1408"/>
        <end position="1418"/>
    </location>
</feature>
<feature type="compositionally biased region" description="Basic and acidic residues" evidence="6">
    <location>
        <begin position="1165"/>
        <end position="1180"/>
    </location>
</feature>
<dbReference type="PROSITE" id="PS51576">
    <property type="entry name" value="SAM_MT43_EZ"/>
    <property type="match status" value="1"/>
</dbReference>
<evidence type="ECO:0000313" key="8">
    <source>
        <dbReference type="EMBL" id="KAH7516966.1"/>
    </source>
</evidence>
<feature type="region of interest" description="Leucine repeat II (LRII)" evidence="5">
    <location>
        <begin position="393"/>
        <end position="425"/>
    </location>
</feature>
<dbReference type="Pfam" id="PF03514">
    <property type="entry name" value="GRAS"/>
    <property type="match status" value="1"/>
</dbReference>
<keyword evidence="2" id="KW-0805">Transcription regulation</keyword>
<dbReference type="InterPro" id="IPR001214">
    <property type="entry name" value="SET_dom"/>
</dbReference>
<proteinExistence type="inferred from homology"/>
<dbReference type="SUPFAM" id="SSF82199">
    <property type="entry name" value="SET domain"/>
    <property type="match status" value="1"/>
</dbReference>
<evidence type="ECO:0000313" key="9">
    <source>
        <dbReference type="Proteomes" id="UP000813462"/>
    </source>
</evidence>
<dbReference type="GO" id="GO:0031519">
    <property type="term" value="C:PcG protein complex"/>
    <property type="evidence" value="ECO:0007669"/>
    <property type="project" value="InterPro"/>
</dbReference>
<feature type="region of interest" description="Disordered" evidence="6">
    <location>
        <begin position="104"/>
        <end position="131"/>
    </location>
</feature>
<evidence type="ECO:0000256" key="6">
    <source>
        <dbReference type="SAM" id="MobiDB-lite"/>
    </source>
</evidence>
<feature type="region of interest" description="SAW" evidence="5">
    <location>
        <begin position="527"/>
        <end position="601"/>
    </location>
</feature>
<protein>
    <recommendedName>
        <fullName evidence="7">SET domain-containing protein</fullName>
    </recommendedName>
</protein>
<dbReference type="SMART" id="SM00317">
    <property type="entry name" value="SET"/>
    <property type="match status" value="1"/>
</dbReference>
<dbReference type="PANTHER" id="PTHR45747:SF14">
    <property type="entry name" value="HISTONE-LYSINE N-METHYLTRANSFERASE EZA1"/>
    <property type="match status" value="1"/>
</dbReference>
<dbReference type="GO" id="GO:0046976">
    <property type="term" value="F:histone H3K27 methyltransferase activity"/>
    <property type="evidence" value="ECO:0007669"/>
    <property type="project" value="TreeGrafter"/>
</dbReference>